<dbReference type="InParanoid" id="A0A1D6EGG4"/>
<dbReference type="SUPFAM" id="SSF52540">
    <property type="entry name" value="P-loop containing nucleoside triphosphate hydrolases"/>
    <property type="match status" value="1"/>
</dbReference>
<dbReference type="EMBL" id="CM007648">
    <property type="protein sequence ID" value="ONM19258.1"/>
    <property type="molecule type" value="Genomic_DNA"/>
</dbReference>
<protein>
    <recommendedName>
        <fullName evidence="4">Cyclin C-terminal domain-containing protein</fullName>
    </recommendedName>
</protein>
<dbReference type="InterPro" id="IPR027417">
    <property type="entry name" value="P-loop_NTPase"/>
</dbReference>
<dbReference type="Gene3D" id="3.40.850.10">
    <property type="entry name" value="Kinesin motor domain"/>
    <property type="match status" value="1"/>
</dbReference>
<dbReference type="FunFam" id="3.40.640.10:FF:000252">
    <property type="entry name" value="Uncharacterized protein"/>
    <property type="match status" value="1"/>
</dbReference>
<name>A0A1D6EGG4_MAIZE</name>
<dbReference type="SUPFAM" id="SSF47954">
    <property type="entry name" value="Cyclin-like"/>
    <property type="match status" value="1"/>
</dbReference>
<feature type="region of interest" description="Disordered" evidence="3">
    <location>
        <begin position="103"/>
        <end position="149"/>
    </location>
</feature>
<dbReference type="PANTHER" id="PTHR42684:SF3">
    <property type="entry name" value="ADENOSYLMETHIONINE-8-AMINO-7-OXONONANOATE AMINOTRANSFERASE"/>
    <property type="match status" value="1"/>
</dbReference>
<feature type="compositionally biased region" description="Low complexity" evidence="3">
    <location>
        <begin position="277"/>
        <end position="292"/>
    </location>
</feature>
<evidence type="ECO:0000256" key="3">
    <source>
        <dbReference type="SAM" id="MobiDB-lite"/>
    </source>
</evidence>
<evidence type="ECO:0000313" key="5">
    <source>
        <dbReference type="EMBL" id="ONM19258.1"/>
    </source>
</evidence>
<dbReference type="Pfam" id="PF02984">
    <property type="entry name" value="Cyclin_C"/>
    <property type="match status" value="1"/>
</dbReference>
<reference evidence="5" key="1">
    <citation type="submission" date="2015-12" db="EMBL/GenBank/DDBJ databases">
        <title>Update maize B73 reference genome by single molecule sequencing technologies.</title>
        <authorList>
            <consortium name="Maize Genome Sequencing Project"/>
            <person name="Ware D."/>
        </authorList>
    </citation>
    <scope>NUCLEOTIDE SEQUENCE [LARGE SCALE GENOMIC DNA]</scope>
    <source>
        <tissue evidence="5">Seedling</tissue>
    </source>
</reference>
<feature type="region of interest" description="Disordered" evidence="3">
    <location>
        <begin position="273"/>
        <end position="295"/>
    </location>
</feature>
<dbReference type="ExpressionAtlas" id="A0A1D6EGG4">
    <property type="expression patterns" value="baseline and differential"/>
</dbReference>
<gene>
    <name evidence="5" type="ORF">ZEAMMB73_Zm00001d004592</name>
</gene>
<feature type="region of interest" description="Disordered" evidence="3">
    <location>
        <begin position="168"/>
        <end position="188"/>
    </location>
</feature>
<evidence type="ECO:0000256" key="2">
    <source>
        <dbReference type="ARBA" id="ARBA00022679"/>
    </source>
</evidence>
<dbReference type="InterPro" id="IPR036961">
    <property type="entry name" value="Kinesin_motor_dom_sf"/>
</dbReference>
<feature type="domain" description="Cyclin C-terminal" evidence="4">
    <location>
        <begin position="207"/>
        <end position="254"/>
    </location>
</feature>
<dbReference type="InterPro" id="IPR004367">
    <property type="entry name" value="Cyclin_C-dom"/>
</dbReference>
<proteinExistence type="predicted"/>
<dbReference type="AlphaFoldDB" id="A0A1D6EGG4"/>
<accession>A0A1D6EGG4</accession>
<dbReference type="InterPro" id="IPR015421">
    <property type="entry name" value="PyrdxlP-dep_Trfase_major"/>
</dbReference>
<evidence type="ECO:0000259" key="4">
    <source>
        <dbReference type="Pfam" id="PF02984"/>
    </source>
</evidence>
<dbReference type="InterPro" id="IPR036915">
    <property type="entry name" value="Cyclin-like_sf"/>
</dbReference>
<organism evidence="5">
    <name type="scientific">Zea mays</name>
    <name type="common">Maize</name>
    <dbReference type="NCBI Taxonomy" id="4577"/>
    <lineage>
        <taxon>Eukaryota</taxon>
        <taxon>Viridiplantae</taxon>
        <taxon>Streptophyta</taxon>
        <taxon>Embryophyta</taxon>
        <taxon>Tracheophyta</taxon>
        <taxon>Spermatophyta</taxon>
        <taxon>Magnoliopsida</taxon>
        <taxon>Liliopsida</taxon>
        <taxon>Poales</taxon>
        <taxon>Poaceae</taxon>
        <taxon>PACMAD clade</taxon>
        <taxon>Panicoideae</taxon>
        <taxon>Andropogonodae</taxon>
        <taxon>Andropogoneae</taxon>
        <taxon>Tripsacinae</taxon>
        <taxon>Zea</taxon>
    </lineage>
</organism>
<dbReference type="Gene3D" id="1.10.472.10">
    <property type="entry name" value="Cyclin-like"/>
    <property type="match status" value="1"/>
</dbReference>
<dbReference type="Gene3D" id="3.40.640.10">
    <property type="entry name" value="Type I PLP-dependent aspartate aminotransferase-like (Major domain)"/>
    <property type="match status" value="1"/>
</dbReference>
<dbReference type="PANTHER" id="PTHR42684">
    <property type="entry name" value="ADENOSYLMETHIONINE-8-AMINO-7-OXONONANOATE AMINOTRANSFERASE"/>
    <property type="match status" value="1"/>
</dbReference>
<sequence length="387" mass="42451">MEKISVSVRFRHPNLVAANISPDSSGGGIDHEWRIDDSRVSLLHRAAGPVLGASFAFGQADDREFLTRVSYMEIYNEEINNLLTLEGQKLRIHESLDYVEAEHRQRVRGARVPQEEEEGRQRQGDREEDGEGAAQRQEPPQKKQFWAPAPLTTKSWADVEDDDHYFATTASPRPVWGTAGEPAKEEDDVDDVVRAALQEVATLGNKVEKEMEDMAFFFAELALMQYGYGLVTRLPSLVAASAVYAVRLTVKRAPSGPTPSSTTLLCTRCSEERPAKGSGSWSSPVGSVPAGGQPRADNGSTIIEIALKIAFRKFSLDHGIMASSENSTRNERNIKLKVLVLNGSYHGDTLGAMEAQAPSSYISFSSVAMWFSVPTAVFFVPAFSLVA</sequence>
<keyword evidence="1" id="KW-0032">Aminotransferase</keyword>
<evidence type="ECO:0000256" key="1">
    <source>
        <dbReference type="ARBA" id="ARBA00022576"/>
    </source>
</evidence>
<keyword evidence="2" id="KW-0808">Transferase</keyword>
<dbReference type="GO" id="GO:0008483">
    <property type="term" value="F:transaminase activity"/>
    <property type="evidence" value="ECO:0007669"/>
    <property type="project" value="UniProtKB-KW"/>
</dbReference>
<dbReference type="STRING" id="4577.A0A1D6EGG4"/>